<evidence type="ECO:0000256" key="7">
    <source>
        <dbReference type="ARBA" id="ARBA00077929"/>
    </source>
</evidence>
<evidence type="ECO:0000313" key="11">
    <source>
        <dbReference type="EMBL" id="KGK36298.1"/>
    </source>
</evidence>
<dbReference type="Pfam" id="PF03725">
    <property type="entry name" value="RNase_PH_C"/>
    <property type="match status" value="1"/>
</dbReference>
<dbReference type="SUPFAM" id="SSF54211">
    <property type="entry name" value="Ribosomal protein S5 domain 2-like"/>
    <property type="match status" value="1"/>
</dbReference>
<dbReference type="GO" id="GO:0000176">
    <property type="term" value="C:nuclear exosome (RNase complex)"/>
    <property type="evidence" value="ECO:0007669"/>
    <property type="project" value="EnsemblFungi"/>
</dbReference>
<dbReference type="AlphaFoldDB" id="A0A099NTX1"/>
<dbReference type="InterPro" id="IPR027408">
    <property type="entry name" value="PNPase/RNase_PH_dom_sf"/>
</dbReference>
<evidence type="ECO:0000256" key="3">
    <source>
        <dbReference type="ARBA" id="ARBA00006678"/>
    </source>
</evidence>
<evidence type="ECO:0000313" key="15">
    <source>
        <dbReference type="Proteomes" id="UP000189274"/>
    </source>
</evidence>
<dbReference type="Pfam" id="PF01138">
    <property type="entry name" value="RNase_PH"/>
    <property type="match status" value="1"/>
</dbReference>
<evidence type="ECO:0000313" key="10">
    <source>
        <dbReference type="EMBL" id="AWU73467.1"/>
    </source>
</evidence>
<dbReference type="GO" id="GO:0030847">
    <property type="term" value="P:termination of RNA polymerase II transcription, exosome-dependent"/>
    <property type="evidence" value="ECO:0007669"/>
    <property type="project" value="EnsemblFungi"/>
</dbReference>
<dbReference type="VEuPathDB" id="FungiDB:C5L36_0A00770"/>
<dbReference type="GO" id="GO:0000467">
    <property type="term" value="P:exonucleolytic trimming to generate mature 3'-end of 5.8S rRNA from tricistronic rRNA transcript (SSU-rRNA, 5.8S rRNA, LSU-rRNA)"/>
    <property type="evidence" value="ECO:0007669"/>
    <property type="project" value="EnsemblFungi"/>
</dbReference>
<dbReference type="EMBL" id="MQVM01000019">
    <property type="protein sequence ID" value="ONH72672.1"/>
    <property type="molecule type" value="Genomic_DNA"/>
</dbReference>
<dbReference type="InterPro" id="IPR020568">
    <property type="entry name" value="Ribosomal_Su5_D2-typ_SF"/>
</dbReference>
<dbReference type="STRING" id="4909.A0A099NTX1"/>
<dbReference type="GO" id="GO:0034476">
    <property type="term" value="P:U5 snRNA 3'-end processing"/>
    <property type="evidence" value="ECO:0007669"/>
    <property type="project" value="EnsemblFungi"/>
</dbReference>
<evidence type="ECO:0000313" key="12">
    <source>
        <dbReference type="EMBL" id="ONH72672.1"/>
    </source>
</evidence>
<dbReference type="SUPFAM" id="SSF55666">
    <property type="entry name" value="Ribonuclease PH domain 2-like"/>
    <property type="match status" value="1"/>
</dbReference>
<keyword evidence="4" id="KW-0963">Cytoplasm</keyword>
<evidence type="ECO:0000313" key="13">
    <source>
        <dbReference type="EMBL" id="OUT22967.1"/>
    </source>
</evidence>
<dbReference type="InterPro" id="IPR036345">
    <property type="entry name" value="ExoRNase_PH_dom2_sf"/>
</dbReference>
<evidence type="ECO:0000259" key="8">
    <source>
        <dbReference type="Pfam" id="PF01138"/>
    </source>
</evidence>
<evidence type="ECO:0000256" key="1">
    <source>
        <dbReference type="ARBA" id="ARBA00004496"/>
    </source>
</evidence>
<dbReference type="EMBL" id="JQFK01000086">
    <property type="protein sequence ID" value="KGK36298.1"/>
    <property type="molecule type" value="Genomic_DNA"/>
</dbReference>
<organism evidence="11 14">
    <name type="scientific">Pichia kudriavzevii</name>
    <name type="common">Yeast</name>
    <name type="synonym">Issatchenkia orientalis</name>
    <dbReference type="NCBI Taxonomy" id="4909"/>
    <lineage>
        <taxon>Eukaryota</taxon>
        <taxon>Fungi</taxon>
        <taxon>Dikarya</taxon>
        <taxon>Ascomycota</taxon>
        <taxon>Saccharomycotina</taxon>
        <taxon>Pichiomycetes</taxon>
        <taxon>Pichiales</taxon>
        <taxon>Pichiaceae</taxon>
        <taxon>Pichia</taxon>
    </lineage>
</organism>
<dbReference type="PANTHER" id="PTHR11953">
    <property type="entry name" value="EXOSOME COMPLEX COMPONENT"/>
    <property type="match status" value="1"/>
</dbReference>
<feature type="domain" description="Exoribonuclease phosphorolytic" evidence="8">
    <location>
        <begin position="21"/>
        <end position="157"/>
    </location>
</feature>
<evidence type="ECO:0000256" key="4">
    <source>
        <dbReference type="ARBA" id="ARBA00022490"/>
    </source>
</evidence>
<dbReference type="GO" id="GO:0016075">
    <property type="term" value="P:rRNA catabolic process"/>
    <property type="evidence" value="ECO:0007669"/>
    <property type="project" value="EnsemblFungi"/>
</dbReference>
<dbReference type="Proteomes" id="UP000249293">
    <property type="component" value="Chromosome 1"/>
</dbReference>
<sequence length="249" mass="27362">MSRSELLSPEGMRVDGRRYNELRAFECKINTHQHSADGSAYISQGNTKVLCLVRGPSDTLVPSSSNSVTPNNPTEPTISVSIIQPPYAKMERKSTSKNDRRLTELAIFIKRALQQTIVKKNYSRTLIDVSITVLQLDGGLLAACMNAATLAFIDAGIAMYDYISACSVALYDNCPLLDSNSLEETDLSNLTIGVVGNSEKINLLLMEDKIPLDKLQILINLGINGCHTIRQLMDSTVREIGLDILSKKE</sequence>
<dbReference type="OrthoDB" id="437922at2759"/>
<dbReference type="InterPro" id="IPR015847">
    <property type="entry name" value="ExoRNase_PH_dom2"/>
</dbReference>
<reference evidence="12" key="4">
    <citation type="submission" date="2017-01" db="EMBL/GenBank/DDBJ databases">
        <authorList>
            <person name="Mah S.A."/>
            <person name="Swanson W.J."/>
            <person name="Moy G.W."/>
            <person name="Vacquier V.D."/>
        </authorList>
    </citation>
    <scope>NUCLEOTIDE SEQUENCE [LARGE SCALE GENOMIC DNA]</scope>
    <source>
        <strain evidence="12">129</strain>
    </source>
</reference>
<dbReference type="GO" id="GO:0071039">
    <property type="term" value="P:nuclear polyadenylation-dependent CUT catabolic process"/>
    <property type="evidence" value="ECO:0007669"/>
    <property type="project" value="EnsemblFungi"/>
</dbReference>
<name>A0A099NTX1_PICKU</name>
<evidence type="ECO:0000313" key="17">
    <source>
        <dbReference type="Proteomes" id="UP000249293"/>
    </source>
</evidence>
<dbReference type="Proteomes" id="UP000189274">
    <property type="component" value="Unassembled WGS sequence"/>
</dbReference>
<dbReference type="GO" id="GO:0005730">
    <property type="term" value="C:nucleolus"/>
    <property type="evidence" value="ECO:0007669"/>
    <property type="project" value="UniProtKB-SubCell"/>
</dbReference>
<comment type="similarity">
    <text evidence="3">Belongs to the RNase PH family.</text>
</comment>
<dbReference type="InterPro" id="IPR050080">
    <property type="entry name" value="RNase_PH"/>
</dbReference>
<reference evidence="14" key="1">
    <citation type="journal article" date="2014" name="Microb. Cell Fact.">
        <title>Exploiting Issatchenkia orientalis SD108 for succinic acid production.</title>
        <authorList>
            <person name="Xiao H."/>
            <person name="Shao Z."/>
            <person name="Jiang Y."/>
            <person name="Dole S."/>
            <person name="Zhao H."/>
        </authorList>
    </citation>
    <scope>NUCLEOTIDE SEQUENCE [LARGE SCALE GENOMIC DNA]</scope>
    <source>
        <strain evidence="14">SD108</strain>
    </source>
</reference>
<evidence type="ECO:0000313" key="16">
    <source>
        <dbReference type="Proteomes" id="UP000195871"/>
    </source>
</evidence>
<dbReference type="GO" id="GO:0000785">
    <property type="term" value="C:chromatin"/>
    <property type="evidence" value="ECO:0007669"/>
    <property type="project" value="EnsemblFungi"/>
</dbReference>
<keyword evidence="5" id="KW-0271">Exosome</keyword>
<dbReference type="Proteomes" id="UP000195871">
    <property type="component" value="Unassembled WGS sequence"/>
</dbReference>
<dbReference type="GO" id="GO:0003723">
    <property type="term" value="F:RNA binding"/>
    <property type="evidence" value="ECO:0007669"/>
    <property type="project" value="TreeGrafter"/>
</dbReference>
<dbReference type="GO" id="GO:0070478">
    <property type="term" value="P:nuclear-transcribed mRNA catabolic process, 3'-5' exonucleolytic nonsense-mediated decay"/>
    <property type="evidence" value="ECO:0007669"/>
    <property type="project" value="EnsemblFungi"/>
</dbReference>
<feature type="domain" description="Exoribonuclease phosphorolytic" evidence="9">
    <location>
        <begin position="161"/>
        <end position="223"/>
    </location>
</feature>
<dbReference type="GO" id="GO:0034475">
    <property type="term" value="P:U4 snRNA 3'-end processing"/>
    <property type="evidence" value="ECO:0007669"/>
    <property type="project" value="EnsemblFungi"/>
</dbReference>
<dbReference type="Proteomes" id="UP000029867">
    <property type="component" value="Unassembled WGS sequence"/>
</dbReference>
<reference evidence="11" key="2">
    <citation type="submission" date="2014-08" db="EMBL/GenBank/DDBJ databases">
        <title>Exploiting Issatchenkia orientalis SD108 for Succinic Acid Production.</title>
        <authorList>
            <person name="Xiao H."/>
            <person name="Shao Z."/>
            <person name="Jiang Y."/>
            <person name="Dole S."/>
            <person name="Zhao H."/>
        </authorList>
    </citation>
    <scope>NUCLEOTIDE SEQUENCE [LARGE SCALE GENOMIC DNA]</scope>
    <source>
        <strain evidence="11">SD108</strain>
    </source>
</reference>
<dbReference type="GO" id="GO:0071051">
    <property type="term" value="P:poly(A)-dependent snoRNA 3'-end processing"/>
    <property type="evidence" value="ECO:0007669"/>
    <property type="project" value="EnsemblFungi"/>
</dbReference>
<dbReference type="EMBL" id="NHMM01000002">
    <property type="protein sequence ID" value="OUT22967.1"/>
    <property type="molecule type" value="Genomic_DNA"/>
</dbReference>
<dbReference type="HOGENOM" id="CLU_063514_0_1_1"/>
<evidence type="ECO:0000259" key="9">
    <source>
        <dbReference type="Pfam" id="PF03725"/>
    </source>
</evidence>
<dbReference type="GO" id="GO:0071038">
    <property type="term" value="P:TRAMP-dependent tRNA surveillance pathway"/>
    <property type="evidence" value="ECO:0007669"/>
    <property type="project" value="EnsemblFungi"/>
</dbReference>
<dbReference type="PANTHER" id="PTHR11953:SF0">
    <property type="entry name" value="EXOSOME COMPLEX COMPONENT RRP41"/>
    <property type="match status" value="1"/>
</dbReference>
<evidence type="ECO:0000256" key="2">
    <source>
        <dbReference type="ARBA" id="ARBA00004604"/>
    </source>
</evidence>
<evidence type="ECO:0000256" key="5">
    <source>
        <dbReference type="ARBA" id="ARBA00022835"/>
    </source>
</evidence>
<dbReference type="CDD" id="cd11370">
    <property type="entry name" value="RNase_PH_RRP41"/>
    <property type="match status" value="1"/>
</dbReference>
<comment type="subcellular location">
    <subcellularLocation>
        <location evidence="1">Cytoplasm</location>
    </subcellularLocation>
    <subcellularLocation>
        <location evidence="2">Nucleus</location>
        <location evidence="2">Nucleolus</location>
    </subcellularLocation>
</comment>
<reference evidence="10 17" key="6">
    <citation type="submission" date="2018-06" db="EMBL/GenBank/DDBJ databases">
        <title>Population genomics shows no distinction between pathogenic Candida krusei and environmental Pichia kudriavzevii: One species, four names.</title>
        <authorList>
            <person name="Douglass A.P."/>
            <person name="Offei B."/>
            <person name="Braun-Galleani S."/>
            <person name="Coughlan A.Y."/>
            <person name="Martos A."/>
            <person name="Ortiz-Merino R.A."/>
            <person name="Byrne K.P."/>
            <person name="Wolfe K.H."/>
        </authorList>
    </citation>
    <scope>NUCLEOTIDE SEQUENCE [LARGE SCALE GENOMIC DNA]</scope>
    <source>
        <strain evidence="10 17">CBS573</strain>
    </source>
</reference>
<dbReference type="InterPro" id="IPR001247">
    <property type="entry name" value="ExoRNase_PH_dom1"/>
</dbReference>
<reference evidence="13 16" key="5">
    <citation type="submission" date="2017-05" db="EMBL/GenBank/DDBJ databases">
        <title>The Genome Sequence of Candida krusei Ckrusei653.</title>
        <authorList>
            <person name="Cuomo C."/>
            <person name="Forche A."/>
            <person name="Young S."/>
            <person name="Abouelleil A."/>
            <person name="Cao P."/>
            <person name="Chapman S."/>
            <person name="Cusick C."/>
            <person name="Shea T."/>
            <person name="Nusbaum C."/>
            <person name="Birren B."/>
        </authorList>
    </citation>
    <scope>NUCLEOTIDE SEQUENCE [LARGE SCALE GENOMIC DNA]</scope>
    <source>
        <strain evidence="13 16">Ckrusei653</strain>
    </source>
</reference>
<dbReference type="eggNOG" id="KOG1068">
    <property type="taxonomic scope" value="Eukaryota"/>
</dbReference>
<dbReference type="GO" id="GO:0071031">
    <property type="term" value="P:nuclear mRNA surveillance of mRNA 3'-end processing"/>
    <property type="evidence" value="ECO:0007669"/>
    <property type="project" value="EnsemblFungi"/>
</dbReference>
<proteinExistence type="inferred from homology"/>
<evidence type="ECO:0000313" key="14">
    <source>
        <dbReference type="Proteomes" id="UP000029867"/>
    </source>
</evidence>
<dbReference type="EMBL" id="CP028773">
    <property type="protein sequence ID" value="AWU73467.1"/>
    <property type="molecule type" value="Genomic_DNA"/>
</dbReference>
<comment type="subunit">
    <text evidence="6">Component of the RNA exosome complex. Specifically part of the catalytically inactive RNA exosome core complex (Exo-9) which may associate with the catalytic subunits RRP6 and DIS3 in cytoplasmic- and nuclear-specific RNA exosome complex forms. Exo-9 is formed by a hexameric base ring of RNase PH domain-containing subunits and a cap ring consisting of CSL4, RRP4 and RRP40.</text>
</comment>
<gene>
    <name evidence="12" type="ORF">BOH78_3675</name>
    <name evidence="10" type="ORF">C5L36_0A00770</name>
    <name evidence="13" type="ORF">CAS74_001268</name>
    <name evidence="11" type="ORF">JL09_g4555</name>
</gene>
<dbReference type="FunFam" id="3.30.230.70:FF:000004">
    <property type="entry name" value="Exosome complex component Rrp41"/>
    <property type="match status" value="1"/>
</dbReference>
<keyword evidence="17" id="KW-1185">Reference proteome</keyword>
<evidence type="ECO:0000256" key="6">
    <source>
        <dbReference type="ARBA" id="ARBA00063066"/>
    </source>
</evidence>
<protein>
    <recommendedName>
        <fullName evidence="7">Ribosomal RNA-processing protein 41</fullName>
    </recommendedName>
</protein>
<dbReference type="Gene3D" id="3.30.230.70">
    <property type="entry name" value="GHMP Kinase, N-terminal domain"/>
    <property type="match status" value="1"/>
</dbReference>
<dbReference type="GO" id="GO:0000177">
    <property type="term" value="C:cytoplasmic exosome (RNase complex)"/>
    <property type="evidence" value="ECO:0007669"/>
    <property type="project" value="EnsemblFungi"/>
</dbReference>
<reference evidence="15" key="3">
    <citation type="journal article" date="2017" name="Genome Announc.">
        <title>Genome sequences of Cyberlindnera fabianii 65, Pichia kudriavzevii 129, and Saccharomyces cerevisiae 131 isolated from fermented masau fruits in Zimbabwe.</title>
        <authorList>
            <person name="van Rijswijck I.M.H."/>
            <person name="Derks M.F.L."/>
            <person name="Abee T."/>
            <person name="de Ridder D."/>
            <person name="Smid E.J."/>
        </authorList>
    </citation>
    <scope>NUCLEOTIDE SEQUENCE [LARGE SCALE GENOMIC DNA]</scope>
    <source>
        <strain evidence="15">129</strain>
    </source>
</reference>
<dbReference type="GO" id="GO:0034473">
    <property type="term" value="P:U1 snRNA 3'-end processing"/>
    <property type="evidence" value="ECO:0007669"/>
    <property type="project" value="EnsemblFungi"/>
</dbReference>
<accession>A0A099NTX1</accession>